<sequence>MECIKTVTEANYEVSDEAYHTLKRIVKKCEKLIKAYEKKLAQREKEREKALNR</sequence>
<dbReference type="Proteomes" id="UP000520291">
    <property type="component" value="Unassembled WGS sequence"/>
</dbReference>
<protein>
    <submittedName>
        <fullName evidence="2">Uncharacterized protein</fullName>
    </submittedName>
</protein>
<gene>
    <name evidence="2" type="ORF">HF841_09380</name>
</gene>
<evidence type="ECO:0000313" key="3">
    <source>
        <dbReference type="Proteomes" id="UP000520291"/>
    </source>
</evidence>
<proteinExistence type="predicted"/>
<evidence type="ECO:0000313" key="2">
    <source>
        <dbReference type="EMBL" id="NME86231.1"/>
    </source>
</evidence>
<reference evidence="2 3" key="1">
    <citation type="submission" date="2020-04" db="EMBL/GenBank/DDBJ databases">
        <authorList>
            <person name="Hitch T.C.A."/>
            <person name="Wylensek D."/>
            <person name="Clavel T."/>
        </authorList>
    </citation>
    <scope>NUCLEOTIDE SEQUENCE [LARGE SCALE GENOMIC DNA]</scope>
    <source>
        <strain evidence="2 3">WCA3-601-WT-5E</strain>
    </source>
</reference>
<accession>A0A7X9SBE0</accession>
<keyword evidence="1" id="KW-0175">Coiled coil</keyword>
<name>A0A7X9SBE0_9BACE</name>
<dbReference type="RefSeq" id="WP_168947633.1">
    <property type="nucleotide sequence ID" value="NZ_DAWCJA010000057.1"/>
</dbReference>
<feature type="coiled-coil region" evidence="1">
    <location>
        <begin position="19"/>
        <end position="53"/>
    </location>
</feature>
<dbReference type="AlphaFoldDB" id="A0A7X9SBE0"/>
<evidence type="ECO:0000256" key="1">
    <source>
        <dbReference type="SAM" id="Coils"/>
    </source>
</evidence>
<organism evidence="2 3">
    <name type="scientific">Bacteroides eggerthii</name>
    <dbReference type="NCBI Taxonomy" id="28111"/>
    <lineage>
        <taxon>Bacteria</taxon>
        <taxon>Pseudomonadati</taxon>
        <taxon>Bacteroidota</taxon>
        <taxon>Bacteroidia</taxon>
        <taxon>Bacteroidales</taxon>
        <taxon>Bacteroidaceae</taxon>
        <taxon>Bacteroides</taxon>
    </lineage>
</organism>
<comment type="caution">
    <text evidence="2">The sequence shown here is derived from an EMBL/GenBank/DDBJ whole genome shotgun (WGS) entry which is preliminary data.</text>
</comment>
<dbReference type="EMBL" id="JABAGL010000011">
    <property type="protein sequence ID" value="NME86231.1"/>
    <property type="molecule type" value="Genomic_DNA"/>
</dbReference>